<feature type="transmembrane region" description="Helical" evidence="1">
    <location>
        <begin position="12"/>
        <end position="31"/>
    </location>
</feature>
<keyword evidence="1" id="KW-0472">Membrane</keyword>
<name>A0ABY7BSS9_9MOLU</name>
<reference evidence="2 3" key="1">
    <citation type="journal article" date="2023" name="Microbiol. Resour. Announc.">
        <title>Complete Genome of 'Candidatus Phytoplasma rubi' RS, a Phytopathogenic Bacterium Associated with Rubus Stunt Disease.</title>
        <authorList>
            <person name="Duckeck D."/>
            <person name="Zubert C."/>
            <person name="Bohm J.W."/>
            <person name="Carminati G."/>
            <person name="Schneider B."/>
            <person name="Kube M."/>
        </authorList>
    </citation>
    <scope>NUCLEOTIDE SEQUENCE [LARGE SCALE GENOMIC DNA]</scope>
    <source>
        <strain evidence="2 3">RS</strain>
    </source>
</reference>
<keyword evidence="1" id="KW-1133">Transmembrane helix</keyword>
<protein>
    <submittedName>
        <fullName evidence="2">Uncharacterized protein</fullName>
    </submittedName>
</protein>
<proteinExistence type="predicted"/>
<sequence length="40" mass="4796">MTKIKKVQIIQLKLFYNLNLIVINGIGYINYNLLYFLKSF</sequence>
<dbReference type="Proteomes" id="UP001164727">
    <property type="component" value="Chromosome"/>
</dbReference>
<dbReference type="EMBL" id="CP114006">
    <property type="protein sequence ID" value="WAN63438.1"/>
    <property type="molecule type" value="Genomic_DNA"/>
</dbReference>
<keyword evidence="1" id="KW-0812">Transmembrane</keyword>
<keyword evidence="3" id="KW-1185">Reference proteome</keyword>
<accession>A0ABY7BSS9</accession>
<evidence type="ECO:0000313" key="2">
    <source>
        <dbReference type="EMBL" id="WAN63438.1"/>
    </source>
</evidence>
<organism evidence="2 3">
    <name type="scientific">Candidatus Phytoplasma rubi</name>
    <dbReference type="NCBI Taxonomy" id="399025"/>
    <lineage>
        <taxon>Bacteria</taxon>
        <taxon>Bacillati</taxon>
        <taxon>Mycoplasmatota</taxon>
        <taxon>Mollicutes</taxon>
        <taxon>Acholeplasmatales</taxon>
        <taxon>Acholeplasmataceae</taxon>
        <taxon>Candidatus Phytoplasma</taxon>
        <taxon>16SrV (Elm yellows group)</taxon>
    </lineage>
</organism>
<evidence type="ECO:0000313" key="3">
    <source>
        <dbReference type="Proteomes" id="UP001164727"/>
    </source>
</evidence>
<gene>
    <name evidence="2" type="ORF">RS022_05800</name>
</gene>
<evidence type="ECO:0000256" key="1">
    <source>
        <dbReference type="SAM" id="Phobius"/>
    </source>
</evidence>